<gene>
    <name evidence="3" type="ORF">L195_g050139</name>
</gene>
<protein>
    <submittedName>
        <fullName evidence="3">Single-stranded DNA-binding protein WHY1 chloroplastic-like</fullName>
    </submittedName>
</protein>
<evidence type="ECO:0000256" key="1">
    <source>
        <dbReference type="ARBA" id="ARBA00006061"/>
    </source>
</evidence>
<evidence type="ECO:0000256" key="2">
    <source>
        <dbReference type="ARBA" id="ARBA00022946"/>
    </source>
</evidence>
<evidence type="ECO:0000313" key="3">
    <source>
        <dbReference type="EMBL" id="PNX56931.1"/>
    </source>
</evidence>
<comment type="caution">
    <text evidence="3">The sequence shown here is derived from an EMBL/GenBank/DDBJ whole genome shotgun (WGS) entry which is preliminary data.</text>
</comment>
<feature type="non-terminal residue" evidence="3">
    <location>
        <position position="67"/>
    </location>
</feature>
<dbReference type="Proteomes" id="UP000236291">
    <property type="component" value="Unassembled WGS sequence"/>
</dbReference>
<evidence type="ECO:0000313" key="4">
    <source>
        <dbReference type="Proteomes" id="UP000236291"/>
    </source>
</evidence>
<reference evidence="3 4" key="1">
    <citation type="journal article" date="2014" name="Am. J. Bot.">
        <title>Genome assembly and annotation for red clover (Trifolium pratense; Fabaceae).</title>
        <authorList>
            <person name="Istvanek J."/>
            <person name="Jaros M."/>
            <person name="Krenek A."/>
            <person name="Repkova J."/>
        </authorList>
    </citation>
    <scope>NUCLEOTIDE SEQUENCE [LARGE SCALE GENOMIC DNA]</scope>
    <source>
        <strain evidence="4">cv. Tatra</strain>
        <tissue evidence="3">Young leaves</tissue>
    </source>
</reference>
<dbReference type="SUPFAM" id="SSF54447">
    <property type="entry name" value="ssDNA-binding transcriptional regulator domain"/>
    <property type="match status" value="1"/>
</dbReference>
<dbReference type="PANTHER" id="PTHR31745">
    <property type="entry name" value="SINGLE-STRANDED DNA-BINDING PROTEIN WHY2, MITOCHONDRIAL"/>
    <property type="match status" value="1"/>
</dbReference>
<keyword evidence="2" id="KW-0809">Transit peptide</keyword>
<dbReference type="AlphaFoldDB" id="A0A2K3JSB6"/>
<dbReference type="EMBL" id="ASHM01075538">
    <property type="protein sequence ID" value="PNX56931.1"/>
    <property type="molecule type" value="Genomic_DNA"/>
</dbReference>
<organism evidence="3 4">
    <name type="scientific">Trifolium pratense</name>
    <name type="common">Red clover</name>
    <dbReference type="NCBI Taxonomy" id="57577"/>
    <lineage>
        <taxon>Eukaryota</taxon>
        <taxon>Viridiplantae</taxon>
        <taxon>Streptophyta</taxon>
        <taxon>Embryophyta</taxon>
        <taxon>Tracheophyta</taxon>
        <taxon>Spermatophyta</taxon>
        <taxon>Magnoliopsida</taxon>
        <taxon>eudicotyledons</taxon>
        <taxon>Gunneridae</taxon>
        <taxon>Pentapetalae</taxon>
        <taxon>rosids</taxon>
        <taxon>fabids</taxon>
        <taxon>Fabales</taxon>
        <taxon>Fabaceae</taxon>
        <taxon>Papilionoideae</taxon>
        <taxon>50 kb inversion clade</taxon>
        <taxon>NPAAA clade</taxon>
        <taxon>Hologalegina</taxon>
        <taxon>IRL clade</taxon>
        <taxon>Trifolieae</taxon>
        <taxon>Trifolium</taxon>
    </lineage>
</organism>
<keyword evidence="3" id="KW-0238">DNA-binding</keyword>
<reference evidence="3 4" key="2">
    <citation type="journal article" date="2017" name="Front. Plant Sci.">
        <title>Gene Classification and Mining of Molecular Markers Useful in Red Clover (Trifolium pratense) Breeding.</title>
        <authorList>
            <person name="Istvanek J."/>
            <person name="Dluhosova J."/>
            <person name="Dluhos P."/>
            <person name="Patkova L."/>
            <person name="Nedelnik J."/>
            <person name="Repkova J."/>
        </authorList>
    </citation>
    <scope>NUCLEOTIDE SEQUENCE [LARGE SCALE GENOMIC DNA]</scope>
    <source>
        <strain evidence="4">cv. Tatra</strain>
        <tissue evidence="3">Young leaves</tissue>
    </source>
</reference>
<dbReference type="GO" id="GO:0003697">
    <property type="term" value="F:single-stranded DNA binding"/>
    <property type="evidence" value="ECO:0007669"/>
    <property type="project" value="InterPro"/>
</dbReference>
<dbReference type="ExpressionAtlas" id="A0A2K3JSB6">
    <property type="expression patterns" value="baseline"/>
</dbReference>
<sequence>MVVGALPPRVYVGHSIYKGKAALTITPRPPEFAPLDSGAYKITRDGYVLLQFAPSLGPRQYDWNSKQ</sequence>
<dbReference type="GO" id="GO:0006952">
    <property type="term" value="P:defense response"/>
    <property type="evidence" value="ECO:0007669"/>
    <property type="project" value="InterPro"/>
</dbReference>
<dbReference type="PANTHER" id="PTHR31745:SF2">
    <property type="entry name" value="SINGLE-STRANDED DNA-BINDING PROTEIN WHY1, CHLOROPLASTIC"/>
    <property type="match status" value="1"/>
</dbReference>
<dbReference type="InterPro" id="IPR009044">
    <property type="entry name" value="ssDNA-bd_transcriptional_reg"/>
</dbReference>
<comment type="similarity">
    <text evidence="1">Belongs to the Whirly family.</text>
</comment>
<proteinExistence type="inferred from homology"/>
<dbReference type="STRING" id="57577.A0A2K3JSB6"/>
<accession>A0A2K3JSB6</accession>
<dbReference type="InterPro" id="IPR013742">
    <property type="entry name" value="Whirly"/>
</dbReference>
<dbReference type="GO" id="GO:0006355">
    <property type="term" value="P:regulation of DNA-templated transcription"/>
    <property type="evidence" value="ECO:0007669"/>
    <property type="project" value="InterPro"/>
</dbReference>
<dbReference type="Gene3D" id="2.30.31.10">
    <property type="entry name" value="Transcriptional Coactivator Pc4, Chain A"/>
    <property type="match status" value="1"/>
</dbReference>
<name>A0A2K3JSB6_TRIPR</name>
<dbReference type="Pfam" id="PF08536">
    <property type="entry name" value="Whirly"/>
    <property type="match status" value="1"/>
</dbReference>